<keyword evidence="8" id="KW-1185">Reference proteome</keyword>
<dbReference type="InterPro" id="IPR029055">
    <property type="entry name" value="Ntn_hydrolases_N"/>
</dbReference>
<proteinExistence type="predicted"/>
<dbReference type="STRING" id="393921.HQ45_03845"/>
<evidence type="ECO:0000313" key="6">
    <source>
        <dbReference type="EMBL" id="SQH73961.1"/>
    </source>
</evidence>
<dbReference type="Proteomes" id="UP000030136">
    <property type="component" value="Unassembled WGS sequence"/>
</dbReference>
<dbReference type="Gene3D" id="3.40.50.620">
    <property type="entry name" value="HUPs"/>
    <property type="match status" value="1"/>
</dbReference>
<reference evidence="6 8" key="2">
    <citation type="submission" date="2018-06" db="EMBL/GenBank/DDBJ databases">
        <authorList>
            <consortium name="Pathogen Informatics"/>
            <person name="Doyle S."/>
        </authorList>
    </citation>
    <scope>NUCLEOTIDE SEQUENCE [LARGE SCALE GENOMIC DNA]</scope>
    <source>
        <strain evidence="6 8">NCTC12858</strain>
    </source>
</reference>
<evidence type="ECO:0000256" key="2">
    <source>
        <dbReference type="ARBA" id="ARBA00012737"/>
    </source>
</evidence>
<reference evidence="5 7" key="1">
    <citation type="submission" date="2014-08" db="EMBL/GenBank/DDBJ databases">
        <title>Porphyromonas crevioricanis strain:COT-253_OH1447 Genome sequencing.</title>
        <authorList>
            <person name="Wallis C."/>
            <person name="Deusch O."/>
            <person name="O'Flynn C."/>
            <person name="Davis I."/>
            <person name="Jospin G."/>
            <person name="Darling A.E."/>
            <person name="Coil D.A."/>
            <person name="Alexiev A."/>
            <person name="Horsfall A."/>
            <person name="Kirkwood N."/>
            <person name="Harris S."/>
            <person name="Eisen J.A."/>
        </authorList>
    </citation>
    <scope>NUCLEOTIDE SEQUENCE [LARGE SCALE GENOMIC DNA]</scope>
    <source>
        <strain evidence="7">COT-253 OH1447</strain>
        <strain evidence="5">COT-253_OH1447</strain>
    </source>
</reference>
<dbReference type="AlphaFoldDB" id="A0A0A2FT07"/>
<dbReference type="Pfam" id="PF00733">
    <property type="entry name" value="Asn_synthase"/>
    <property type="match status" value="1"/>
</dbReference>
<dbReference type="SUPFAM" id="SSF52402">
    <property type="entry name" value="Adenine nucleotide alpha hydrolases-like"/>
    <property type="match status" value="1"/>
</dbReference>
<comment type="pathway">
    <text evidence="1">Amino-acid biosynthesis; L-asparagine biosynthesis; L-asparagine from L-aspartate (L-Gln route): step 1/1.</text>
</comment>
<dbReference type="eggNOG" id="COG0367">
    <property type="taxonomic scope" value="Bacteria"/>
</dbReference>
<name>A0A0A2FT07_9PORP</name>
<comment type="catalytic activity">
    <reaction evidence="3">
        <text>L-aspartate + L-glutamine + ATP + H2O = L-asparagine + L-glutamate + AMP + diphosphate + H(+)</text>
        <dbReference type="Rhea" id="RHEA:12228"/>
        <dbReference type="ChEBI" id="CHEBI:15377"/>
        <dbReference type="ChEBI" id="CHEBI:15378"/>
        <dbReference type="ChEBI" id="CHEBI:29985"/>
        <dbReference type="ChEBI" id="CHEBI:29991"/>
        <dbReference type="ChEBI" id="CHEBI:30616"/>
        <dbReference type="ChEBI" id="CHEBI:33019"/>
        <dbReference type="ChEBI" id="CHEBI:58048"/>
        <dbReference type="ChEBI" id="CHEBI:58359"/>
        <dbReference type="ChEBI" id="CHEBI:456215"/>
        <dbReference type="EC" id="6.3.5.4"/>
    </reaction>
</comment>
<dbReference type="InterPro" id="IPR001962">
    <property type="entry name" value="Asn_synthase"/>
</dbReference>
<dbReference type="PANTHER" id="PTHR43284">
    <property type="entry name" value="ASPARAGINE SYNTHETASE (GLUTAMINE-HYDROLYZING)"/>
    <property type="match status" value="1"/>
</dbReference>
<dbReference type="Proteomes" id="UP000249300">
    <property type="component" value="Chromosome 1"/>
</dbReference>
<dbReference type="EC" id="6.3.5.4" evidence="2"/>
<organism evidence="5 7">
    <name type="scientific">Porphyromonas crevioricanis</name>
    <dbReference type="NCBI Taxonomy" id="393921"/>
    <lineage>
        <taxon>Bacteria</taxon>
        <taxon>Pseudomonadati</taxon>
        <taxon>Bacteroidota</taxon>
        <taxon>Bacteroidia</taxon>
        <taxon>Bacteroidales</taxon>
        <taxon>Porphyromonadaceae</taxon>
        <taxon>Porphyromonas</taxon>
    </lineage>
</organism>
<dbReference type="GO" id="GO:0004066">
    <property type="term" value="F:asparagine synthase (glutamine-hydrolyzing) activity"/>
    <property type="evidence" value="ECO:0007669"/>
    <property type="project" value="UniProtKB-EC"/>
</dbReference>
<evidence type="ECO:0000313" key="7">
    <source>
        <dbReference type="Proteomes" id="UP000030136"/>
    </source>
</evidence>
<feature type="domain" description="Asparagine synthetase" evidence="4">
    <location>
        <begin position="174"/>
        <end position="426"/>
    </location>
</feature>
<sequence length="529" mass="61306">MKLFYKRQLQTEDWVEGVAFDTKDCLLRGQTLSKHFSSFCDLEGFAECCNRLNGSWRAVLNRPCGVYLAVDHRTTYSLYYRLVGGELFVSDNGFDLLLPQETTVCPDWEEEVFFSRWGFTSFSNTLHPHIKRVEAGCAVCISSSGEEFVSRYDTGFCLLPEKKLLDYNSAKREVAQAIDKAMERMCRVVEGEHLLLPLTGGRDSRMIAVALKLNGIQEVECFSYGRDCSIPDAVKAGVVARRLGFPHRFLSSLPPEYGESSYTEDPEAMRFLRYVSGLGSGYFFAEYYPALLLSQENEGRLPTVLPGHNGDILGGDNLFYSIFLRAANKAEFIRFLSRHESGNRLLSRQENRLLLSRLESIIATYPEGLDTVEYFEMFRNREIAAKYYINSSRSWQYFGFPVWMPFLDRDLINLMHSLPLEYRWCKRLYEEVTDEYFRRCDVSLPSDTRSLELFNRFEARLKRRIRPFLSSWLLRRNRLWKGDCIGFDLLMKGRILEQVKAETHYRPTTANGLSFAWWLLSLQNGRALL</sequence>
<gene>
    <name evidence="5" type="ORF">HQ38_06330</name>
    <name evidence="6" type="ORF">NCTC12858_01842</name>
</gene>
<accession>A0A0A2FT07</accession>
<evidence type="ECO:0000313" key="5">
    <source>
        <dbReference type="EMBL" id="KGN94148.1"/>
    </source>
</evidence>
<dbReference type="SUPFAM" id="SSF56235">
    <property type="entry name" value="N-terminal nucleophile aminohydrolases (Ntn hydrolases)"/>
    <property type="match status" value="1"/>
</dbReference>
<protein>
    <recommendedName>
        <fullName evidence="2">asparagine synthase (glutamine-hydrolyzing)</fullName>
        <ecNumber evidence="2">6.3.5.4</ecNumber>
    </recommendedName>
</protein>
<dbReference type="InterPro" id="IPR051786">
    <property type="entry name" value="ASN_synthetase/amidase"/>
</dbReference>
<dbReference type="RefSeq" id="WP_023936292.1">
    <property type="nucleotide sequence ID" value="NZ_FUXH01000003.1"/>
</dbReference>
<dbReference type="KEGG" id="pcre:NCTC12858_01842"/>
<dbReference type="EMBL" id="JQJC01000020">
    <property type="protein sequence ID" value="KGN94148.1"/>
    <property type="molecule type" value="Genomic_DNA"/>
</dbReference>
<evidence type="ECO:0000259" key="4">
    <source>
        <dbReference type="Pfam" id="PF00733"/>
    </source>
</evidence>
<dbReference type="OrthoDB" id="693367at2"/>
<evidence type="ECO:0000256" key="1">
    <source>
        <dbReference type="ARBA" id="ARBA00005187"/>
    </source>
</evidence>
<evidence type="ECO:0000256" key="3">
    <source>
        <dbReference type="ARBA" id="ARBA00048741"/>
    </source>
</evidence>
<dbReference type="EMBL" id="LS483447">
    <property type="protein sequence ID" value="SQH73961.1"/>
    <property type="molecule type" value="Genomic_DNA"/>
</dbReference>
<evidence type="ECO:0000313" key="8">
    <source>
        <dbReference type="Proteomes" id="UP000249300"/>
    </source>
</evidence>
<dbReference type="PANTHER" id="PTHR43284:SF1">
    <property type="entry name" value="ASPARAGINE SYNTHETASE"/>
    <property type="match status" value="1"/>
</dbReference>
<dbReference type="GO" id="GO:0006529">
    <property type="term" value="P:asparagine biosynthetic process"/>
    <property type="evidence" value="ECO:0007669"/>
    <property type="project" value="InterPro"/>
</dbReference>
<dbReference type="InterPro" id="IPR014729">
    <property type="entry name" value="Rossmann-like_a/b/a_fold"/>
</dbReference>